<dbReference type="Pfam" id="PF18134">
    <property type="entry name" value="AGS_C"/>
    <property type="match status" value="1"/>
</dbReference>
<dbReference type="Proteomes" id="UP000192359">
    <property type="component" value="Unassembled WGS sequence"/>
</dbReference>
<dbReference type="AlphaFoldDB" id="A0A1Y1RMP6"/>
<dbReference type="InterPro" id="IPR043519">
    <property type="entry name" value="NT_sf"/>
</dbReference>
<feature type="domain" description="Adenylyl/Guanylyl and SMODS C-terminal sensor" evidence="2">
    <location>
        <begin position="296"/>
        <end position="421"/>
    </location>
</feature>
<dbReference type="SUPFAM" id="SSF81301">
    <property type="entry name" value="Nucleotidyltransferase"/>
    <property type="match status" value="1"/>
</dbReference>
<reference evidence="3 4" key="1">
    <citation type="submission" date="2016-05" db="EMBL/GenBank/DDBJ databases">
        <title>Draft genome sequence of a porcine commensal Rothia nasimurium.</title>
        <authorList>
            <person name="Gaiser R.A."/>
            <person name="Van Baarlen P."/>
            <person name="Wells J.M."/>
        </authorList>
    </citation>
    <scope>NUCLEOTIDE SEQUENCE [LARGE SCALE GENOMIC DNA]</scope>
    <source>
        <strain evidence="3 4">PT-32</strain>
    </source>
</reference>
<sequence length="422" mass="49074">MPSPAELFDQILKNLKVSNYQEIENRRDEIIKSLNGEYRADPDSTGHRLMVGSYGRHTAINGVSDLDLLYILPPDLRNKYRSPEGPYRALKRTKDAILRRYPTTDVSVSQLVVAVKFQNFTFEVQPVFQEKDGDFAYPDTKKKLWLRTKPRKEIEAIKEFNTESSGSLRVLCRLTRSWKNKHDVHIGGLLIDTLAFNFLKQNEQYQSGKRYDQMLSDFLAWLSNEPRKCYYLAPGSNQQVRVKQAFQRKASAAHELALKAIDSEDSDSYAQRWRDLLGKPVPLSDDQKSRNHDYINSEQFIEDYYPQNIRYTLDIDCKVKDQNQSNWLSGLLRRRLRLSRERKLLFEVTFCDVPAPFELKWKVLNQGEEARERNMIRGQILDDNGSQCLQETSDFYGDHFVECYAIKDGKLVARAHISVPIG</sequence>
<dbReference type="Pfam" id="PF18144">
    <property type="entry name" value="SMODS"/>
    <property type="match status" value="1"/>
</dbReference>
<evidence type="ECO:0000256" key="1">
    <source>
        <dbReference type="ARBA" id="ARBA00023118"/>
    </source>
</evidence>
<evidence type="ECO:0000259" key="2">
    <source>
        <dbReference type="Pfam" id="PF18134"/>
    </source>
</evidence>
<evidence type="ECO:0000313" key="3">
    <source>
        <dbReference type="EMBL" id="ORC15796.1"/>
    </source>
</evidence>
<dbReference type="GO" id="GO:0016779">
    <property type="term" value="F:nucleotidyltransferase activity"/>
    <property type="evidence" value="ECO:0007669"/>
    <property type="project" value="InterPro"/>
</dbReference>
<name>A0A1Y1RMP6_9MICC</name>
<dbReference type="Gene3D" id="3.30.460.10">
    <property type="entry name" value="Beta Polymerase, domain 2"/>
    <property type="match status" value="1"/>
</dbReference>
<keyword evidence="1" id="KW-0051">Antiviral defense</keyword>
<gene>
    <name evidence="3" type="ORF">A7979_06315</name>
</gene>
<protein>
    <recommendedName>
        <fullName evidence="2">Adenylyl/Guanylyl and SMODS C-terminal sensor domain-containing protein</fullName>
    </recommendedName>
</protein>
<keyword evidence="4" id="KW-1185">Reference proteome</keyword>
<organism evidence="3 4">
    <name type="scientific">Rothia nasimurium</name>
    <dbReference type="NCBI Taxonomy" id="85336"/>
    <lineage>
        <taxon>Bacteria</taxon>
        <taxon>Bacillati</taxon>
        <taxon>Actinomycetota</taxon>
        <taxon>Actinomycetes</taxon>
        <taxon>Micrococcales</taxon>
        <taxon>Micrococcaceae</taxon>
        <taxon>Rothia</taxon>
    </lineage>
</organism>
<dbReference type="GO" id="GO:0051607">
    <property type="term" value="P:defense response to virus"/>
    <property type="evidence" value="ECO:0007669"/>
    <property type="project" value="UniProtKB-KW"/>
</dbReference>
<dbReference type="EMBL" id="LXWF01000042">
    <property type="protein sequence ID" value="ORC15796.1"/>
    <property type="molecule type" value="Genomic_DNA"/>
</dbReference>
<proteinExistence type="predicted"/>
<evidence type="ECO:0000313" key="4">
    <source>
        <dbReference type="Proteomes" id="UP000192359"/>
    </source>
</evidence>
<dbReference type="CDD" id="cd05400">
    <property type="entry name" value="NT_2-5OAS_ClassI-CCAase"/>
    <property type="match status" value="1"/>
</dbReference>
<accession>A0A1Y1RMP6</accession>
<dbReference type="RefSeq" id="WP_083093037.1">
    <property type="nucleotide sequence ID" value="NZ_LXWF01000042.1"/>
</dbReference>
<dbReference type="InterPro" id="IPR006116">
    <property type="entry name" value="NT_2-5OAS_ClassI-CCAase"/>
</dbReference>
<dbReference type="InterPro" id="IPR040511">
    <property type="entry name" value="AGS_C"/>
</dbReference>
<comment type="caution">
    <text evidence="3">The sequence shown here is derived from an EMBL/GenBank/DDBJ whole genome shotgun (WGS) entry which is preliminary data.</text>
</comment>